<sequence>MAPSMTDLYPLPPGLIAVTGGERSGKTSLLRRLCGELAALPGETPPTDAHWLDLSLPGQDDATPQQVWQALRARSPRWNSDLQDELVEALALLPHLHKQLFMLSTGSRRKVALVGLLACGANVTCLDQPFAALDRASIRVLTSFLADMAEHPSRSWVVADYEADPALPWRRVIALDEVTPS</sequence>
<evidence type="ECO:0000256" key="3">
    <source>
        <dbReference type="ARBA" id="ARBA00022748"/>
    </source>
</evidence>
<name>A0A3E1REZ8_9BURK</name>
<dbReference type="InterPro" id="IPR027417">
    <property type="entry name" value="P-loop_NTPase"/>
</dbReference>
<evidence type="ECO:0000256" key="4">
    <source>
        <dbReference type="ARBA" id="ARBA00022840"/>
    </source>
</evidence>
<dbReference type="OrthoDB" id="8772152at2"/>
<keyword evidence="4" id="KW-0067">ATP-binding</keyword>
<accession>A0A3E1REZ8</accession>
<dbReference type="SUPFAM" id="SSF52540">
    <property type="entry name" value="P-loop containing nucleoside triphosphate hydrolases"/>
    <property type="match status" value="1"/>
</dbReference>
<dbReference type="PANTHER" id="PTHR43499:SF1">
    <property type="entry name" value="ABC TRANSPORTER I FAMILY MEMBER 1"/>
    <property type="match status" value="1"/>
</dbReference>
<dbReference type="EMBL" id="QFZK01000004">
    <property type="protein sequence ID" value="RFO97170.1"/>
    <property type="molecule type" value="Genomic_DNA"/>
</dbReference>
<dbReference type="Gene3D" id="3.40.50.300">
    <property type="entry name" value="P-loop containing nucleotide triphosphate hydrolases"/>
    <property type="match status" value="1"/>
</dbReference>
<dbReference type="GO" id="GO:0016887">
    <property type="term" value="F:ATP hydrolysis activity"/>
    <property type="evidence" value="ECO:0007669"/>
    <property type="project" value="InterPro"/>
</dbReference>
<keyword evidence="2" id="KW-0547">Nucleotide-binding</keyword>
<evidence type="ECO:0000313" key="9">
    <source>
        <dbReference type="Proteomes" id="UP000260665"/>
    </source>
</evidence>
<evidence type="ECO:0000259" key="7">
    <source>
        <dbReference type="Pfam" id="PF00005"/>
    </source>
</evidence>
<evidence type="ECO:0000313" key="8">
    <source>
        <dbReference type="EMBL" id="RFO97170.1"/>
    </source>
</evidence>
<evidence type="ECO:0000256" key="2">
    <source>
        <dbReference type="ARBA" id="ARBA00022741"/>
    </source>
</evidence>
<dbReference type="AlphaFoldDB" id="A0A3E1REZ8"/>
<keyword evidence="5" id="KW-1278">Translocase</keyword>
<keyword evidence="3" id="KW-0201">Cytochrome c-type biogenesis</keyword>
<dbReference type="InterPro" id="IPR005895">
    <property type="entry name" value="ABC_transptr_haem_export_CcmA"/>
</dbReference>
<dbReference type="GO" id="GO:0005524">
    <property type="term" value="F:ATP binding"/>
    <property type="evidence" value="ECO:0007669"/>
    <property type="project" value="UniProtKB-KW"/>
</dbReference>
<dbReference type="Pfam" id="PF00005">
    <property type="entry name" value="ABC_tran"/>
    <property type="match status" value="1"/>
</dbReference>
<dbReference type="InterPro" id="IPR003439">
    <property type="entry name" value="ABC_transporter-like_ATP-bd"/>
</dbReference>
<protein>
    <recommendedName>
        <fullName evidence="7">ABC transporter domain-containing protein</fullName>
    </recommendedName>
</protein>
<evidence type="ECO:0000256" key="5">
    <source>
        <dbReference type="ARBA" id="ARBA00022967"/>
    </source>
</evidence>
<dbReference type="PANTHER" id="PTHR43499">
    <property type="entry name" value="ABC TRANSPORTER I FAMILY MEMBER 1"/>
    <property type="match status" value="1"/>
</dbReference>
<dbReference type="Proteomes" id="UP000260665">
    <property type="component" value="Unassembled WGS sequence"/>
</dbReference>
<keyword evidence="9" id="KW-1185">Reference proteome</keyword>
<keyword evidence="1" id="KW-0813">Transport</keyword>
<reference evidence="8 9" key="1">
    <citation type="submission" date="2018-05" db="EMBL/GenBank/DDBJ databases">
        <title>Rhodoferax soyangensis sp.nov., isolated from an oligotrophic freshwater lake.</title>
        <authorList>
            <person name="Park M."/>
        </authorList>
    </citation>
    <scope>NUCLEOTIDE SEQUENCE [LARGE SCALE GENOMIC DNA]</scope>
    <source>
        <strain evidence="8 9">IMCC26218</strain>
    </source>
</reference>
<dbReference type="GO" id="GO:0017004">
    <property type="term" value="P:cytochrome complex assembly"/>
    <property type="evidence" value="ECO:0007669"/>
    <property type="project" value="UniProtKB-KW"/>
</dbReference>
<feature type="domain" description="ABC transporter" evidence="7">
    <location>
        <begin position="15"/>
        <end position="131"/>
    </location>
</feature>
<gene>
    <name evidence="8" type="ORF">DIC66_08485</name>
</gene>
<proteinExistence type="predicted"/>
<dbReference type="GO" id="GO:0022857">
    <property type="term" value="F:transmembrane transporter activity"/>
    <property type="evidence" value="ECO:0007669"/>
    <property type="project" value="InterPro"/>
</dbReference>
<organism evidence="8 9">
    <name type="scientific">Rhodoferax lacus</name>
    <dbReference type="NCBI Taxonomy" id="2184758"/>
    <lineage>
        <taxon>Bacteria</taxon>
        <taxon>Pseudomonadati</taxon>
        <taxon>Pseudomonadota</taxon>
        <taxon>Betaproteobacteria</taxon>
        <taxon>Burkholderiales</taxon>
        <taxon>Comamonadaceae</taxon>
        <taxon>Rhodoferax</taxon>
    </lineage>
</organism>
<keyword evidence="6" id="KW-0472">Membrane</keyword>
<evidence type="ECO:0000256" key="1">
    <source>
        <dbReference type="ARBA" id="ARBA00022448"/>
    </source>
</evidence>
<comment type="caution">
    <text evidence="8">The sequence shown here is derived from an EMBL/GenBank/DDBJ whole genome shotgun (WGS) entry which is preliminary data.</text>
</comment>
<evidence type="ECO:0000256" key="6">
    <source>
        <dbReference type="ARBA" id="ARBA00023136"/>
    </source>
</evidence>